<organism evidence="1">
    <name type="scientific">Rhizophora mucronata</name>
    <name type="common">Asiatic mangrove</name>
    <dbReference type="NCBI Taxonomy" id="61149"/>
    <lineage>
        <taxon>Eukaryota</taxon>
        <taxon>Viridiplantae</taxon>
        <taxon>Streptophyta</taxon>
        <taxon>Embryophyta</taxon>
        <taxon>Tracheophyta</taxon>
        <taxon>Spermatophyta</taxon>
        <taxon>Magnoliopsida</taxon>
        <taxon>eudicotyledons</taxon>
        <taxon>Gunneridae</taxon>
        <taxon>Pentapetalae</taxon>
        <taxon>rosids</taxon>
        <taxon>fabids</taxon>
        <taxon>Malpighiales</taxon>
        <taxon>Rhizophoraceae</taxon>
        <taxon>Rhizophora</taxon>
    </lineage>
</organism>
<evidence type="ECO:0000313" key="1">
    <source>
        <dbReference type="EMBL" id="MBX68989.1"/>
    </source>
</evidence>
<accession>A0A2P2QPN3</accession>
<dbReference type="AlphaFoldDB" id="A0A2P2QPN3"/>
<proteinExistence type="predicted"/>
<name>A0A2P2QPN3_RHIMU</name>
<protein>
    <submittedName>
        <fullName evidence="1">Uncharacterized protein</fullName>
    </submittedName>
</protein>
<reference evidence="1" key="1">
    <citation type="submission" date="2018-02" db="EMBL/GenBank/DDBJ databases">
        <title>Rhizophora mucronata_Transcriptome.</title>
        <authorList>
            <person name="Meera S.P."/>
            <person name="Sreeshan A."/>
            <person name="Augustine A."/>
        </authorList>
    </citation>
    <scope>NUCLEOTIDE SEQUENCE</scope>
    <source>
        <tissue evidence="1">Leaf</tissue>
    </source>
</reference>
<dbReference type="EMBL" id="GGEC01088505">
    <property type="protein sequence ID" value="MBX68989.1"/>
    <property type="molecule type" value="Transcribed_RNA"/>
</dbReference>
<sequence>MVWKVIFRHGEKPVIEVDEAGVGHSGALSVIKQPAQSSCIEKEQSCYARMAMELANCFRKHWSAKDSFLL</sequence>